<accession>A0AAV7SLD9</accession>
<evidence type="ECO:0000313" key="3">
    <source>
        <dbReference type="Proteomes" id="UP001066276"/>
    </source>
</evidence>
<dbReference type="EMBL" id="JANPWB010000008">
    <property type="protein sequence ID" value="KAJ1164850.1"/>
    <property type="molecule type" value="Genomic_DNA"/>
</dbReference>
<organism evidence="2 3">
    <name type="scientific">Pleurodeles waltl</name>
    <name type="common">Iberian ribbed newt</name>
    <dbReference type="NCBI Taxonomy" id="8319"/>
    <lineage>
        <taxon>Eukaryota</taxon>
        <taxon>Metazoa</taxon>
        <taxon>Chordata</taxon>
        <taxon>Craniata</taxon>
        <taxon>Vertebrata</taxon>
        <taxon>Euteleostomi</taxon>
        <taxon>Amphibia</taxon>
        <taxon>Batrachia</taxon>
        <taxon>Caudata</taxon>
        <taxon>Salamandroidea</taxon>
        <taxon>Salamandridae</taxon>
        <taxon>Pleurodelinae</taxon>
        <taxon>Pleurodeles</taxon>
    </lineage>
</organism>
<evidence type="ECO:0000256" key="1">
    <source>
        <dbReference type="SAM" id="MobiDB-lite"/>
    </source>
</evidence>
<comment type="caution">
    <text evidence="2">The sequence shown here is derived from an EMBL/GenBank/DDBJ whole genome shotgun (WGS) entry which is preliminary data.</text>
</comment>
<dbReference type="AlphaFoldDB" id="A0AAV7SLD9"/>
<reference evidence="2" key="1">
    <citation type="journal article" date="2022" name="bioRxiv">
        <title>Sequencing and chromosome-scale assembly of the giantPleurodeles waltlgenome.</title>
        <authorList>
            <person name="Brown T."/>
            <person name="Elewa A."/>
            <person name="Iarovenko S."/>
            <person name="Subramanian E."/>
            <person name="Araus A.J."/>
            <person name="Petzold A."/>
            <person name="Susuki M."/>
            <person name="Suzuki K.-i.T."/>
            <person name="Hayashi T."/>
            <person name="Toyoda A."/>
            <person name="Oliveira C."/>
            <person name="Osipova E."/>
            <person name="Leigh N.D."/>
            <person name="Simon A."/>
            <person name="Yun M.H."/>
        </authorList>
    </citation>
    <scope>NUCLEOTIDE SEQUENCE</scope>
    <source>
        <strain evidence="2">20211129_DDA</strain>
        <tissue evidence="2">Liver</tissue>
    </source>
</reference>
<gene>
    <name evidence="2" type="ORF">NDU88_005283</name>
</gene>
<name>A0AAV7SLD9_PLEWA</name>
<protein>
    <submittedName>
        <fullName evidence="2">Uncharacterized protein</fullName>
    </submittedName>
</protein>
<proteinExistence type="predicted"/>
<evidence type="ECO:0000313" key="2">
    <source>
        <dbReference type="EMBL" id="KAJ1164850.1"/>
    </source>
</evidence>
<keyword evidence="3" id="KW-1185">Reference proteome</keyword>
<feature type="non-terminal residue" evidence="2">
    <location>
        <position position="1"/>
    </location>
</feature>
<feature type="non-terminal residue" evidence="2">
    <location>
        <position position="64"/>
    </location>
</feature>
<feature type="compositionally biased region" description="Polar residues" evidence="1">
    <location>
        <begin position="1"/>
        <end position="19"/>
    </location>
</feature>
<feature type="region of interest" description="Disordered" evidence="1">
    <location>
        <begin position="1"/>
        <end position="33"/>
    </location>
</feature>
<sequence length="64" mass="6576">SSYLSTAPPSVQSSPQCSTDCIPDRPGSSSVSRHPGVLFSLGPSSRGAVTVSGIFSVLRMARLP</sequence>
<dbReference type="Proteomes" id="UP001066276">
    <property type="component" value="Chromosome 4_2"/>
</dbReference>